<comment type="pathway">
    <text evidence="3 4">Cofactor biosynthesis; coenzyme A biosynthesis; CoA from (R)-pantothenate: step 3/5.</text>
</comment>
<dbReference type="GO" id="GO:0015937">
    <property type="term" value="P:coenzyme A biosynthetic process"/>
    <property type="evidence" value="ECO:0007669"/>
    <property type="project" value="UniProtKB-UniRule"/>
</dbReference>
<organism evidence="7 8">
    <name type="scientific">Candidatus Methylophosphatis roskildensis</name>
    <dbReference type="NCBI Taxonomy" id="2899263"/>
    <lineage>
        <taxon>Bacteria</taxon>
        <taxon>Pseudomonadati</taxon>
        <taxon>Pseudomonadota</taxon>
        <taxon>Betaproteobacteria</taxon>
        <taxon>Nitrosomonadales</taxon>
        <taxon>Sterolibacteriaceae</taxon>
        <taxon>Candidatus Methylophosphatis</taxon>
    </lineage>
</organism>
<feature type="region of interest" description="Phosphopantothenoylcysteine decarboxylase" evidence="3">
    <location>
        <begin position="1"/>
        <end position="200"/>
    </location>
</feature>
<keyword evidence="3 4" id="KW-0436">Ligase</keyword>
<comment type="catalytic activity">
    <reaction evidence="3 4">
        <text>N-[(R)-4-phosphopantothenoyl]-L-cysteine + H(+) = (R)-4'-phosphopantetheine + CO2</text>
        <dbReference type="Rhea" id="RHEA:16793"/>
        <dbReference type="ChEBI" id="CHEBI:15378"/>
        <dbReference type="ChEBI" id="CHEBI:16526"/>
        <dbReference type="ChEBI" id="CHEBI:59458"/>
        <dbReference type="ChEBI" id="CHEBI:61723"/>
        <dbReference type="EC" id="4.1.1.36"/>
    </reaction>
</comment>
<dbReference type="GO" id="GO:0046872">
    <property type="term" value="F:metal ion binding"/>
    <property type="evidence" value="ECO:0007669"/>
    <property type="project" value="UniProtKB-KW"/>
</dbReference>
<dbReference type="HAMAP" id="MF_02225">
    <property type="entry name" value="CoaBC"/>
    <property type="match status" value="1"/>
</dbReference>
<dbReference type="Proteomes" id="UP000807785">
    <property type="component" value="Unassembled WGS sequence"/>
</dbReference>
<feature type="region of interest" description="Phosphopantothenate--cysteine ligase" evidence="3">
    <location>
        <begin position="201"/>
        <end position="407"/>
    </location>
</feature>
<dbReference type="GO" id="GO:0004632">
    <property type="term" value="F:phosphopantothenate--cysteine ligase activity"/>
    <property type="evidence" value="ECO:0007669"/>
    <property type="project" value="UniProtKB-UniRule"/>
</dbReference>
<dbReference type="EC" id="6.3.2.5" evidence="3"/>
<dbReference type="InterPro" id="IPR035929">
    <property type="entry name" value="CoaB-like_sf"/>
</dbReference>
<dbReference type="Pfam" id="PF04127">
    <property type="entry name" value="DFP"/>
    <property type="match status" value="1"/>
</dbReference>
<feature type="binding site" evidence="3">
    <location>
        <position position="333"/>
    </location>
    <ligand>
        <name>CTP</name>
        <dbReference type="ChEBI" id="CHEBI:37563"/>
    </ligand>
</feature>
<dbReference type="AlphaFoldDB" id="A0A9D7HK05"/>
<dbReference type="Pfam" id="PF02441">
    <property type="entry name" value="Flavoprotein"/>
    <property type="match status" value="1"/>
</dbReference>
<dbReference type="InterPro" id="IPR007085">
    <property type="entry name" value="DNA/pantothenate-metab_flavo_C"/>
</dbReference>
<keyword evidence="3" id="KW-0460">Magnesium</keyword>
<keyword evidence="3 4" id="KW-0288">FMN</keyword>
<gene>
    <name evidence="3 7" type="primary">coaBC</name>
    <name evidence="7" type="ORF">IPH26_06145</name>
</gene>
<accession>A0A9D7HK05</accession>
<dbReference type="SUPFAM" id="SSF102645">
    <property type="entry name" value="CoaB-like"/>
    <property type="match status" value="1"/>
</dbReference>
<keyword evidence="3 4" id="KW-0285">Flavoprotein</keyword>
<comment type="function">
    <text evidence="4">Catalyzes two steps in the biosynthesis of coenzyme A. In the first step cysteine is conjugated to 4'-phosphopantothenate to form 4-phosphopantothenoylcysteine, in the latter compound is decarboxylated to form 4'-phosphopantotheine.</text>
</comment>
<comment type="catalytic activity">
    <reaction evidence="3 4">
        <text>(R)-4'-phosphopantothenate + L-cysteine + CTP = N-[(R)-4-phosphopantothenoyl]-L-cysteine + CMP + diphosphate + H(+)</text>
        <dbReference type="Rhea" id="RHEA:19397"/>
        <dbReference type="ChEBI" id="CHEBI:10986"/>
        <dbReference type="ChEBI" id="CHEBI:15378"/>
        <dbReference type="ChEBI" id="CHEBI:33019"/>
        <dbReference type="ChEBI" id="CHEBI:35235"/>
        <dbReference type="ChEBI" id="CHEBI:37563"/>
        <dbReference type="ChEBI" id="CHEBI:59458"/>
        <dbReference type="ChEBI" id="CHEBI:60377"/>
        <dbReference type="EC" id="6.3.2.5"/>
    </reaction>
</comment>
<keyword evidence="3" id="KW-0479">Metal-binding</keyword>
<dbReference type="GO" id="GO:0010181">
    <property type="term" value="F:FMN binding"/>
    <property type="evidence" value="ECO:0007669"/>
    <property type="project" value="UniProtKB-UniRule"/>
</dbReference>
<dbReference type="SUPFAM" id="SSF52507">
    <property type="entry name" value="Homo-oligomeric flavin-containing Cys decarboxylases, HFCD"/>
    <property type="match status" value="1"/>
</dbReference>
<feature type="binding site" evidence="3">
    <location>
        <begin position="315"/>
        <end position="318"/>
    </location>
    <ligand>
        <name>CTP</name>
        <dbReference type="ChEBI" id="CHEBI:37563"/>
    </ligand>
</feature>
<evidence type="ECO:0000313" key="8">
    <source>
        <dbReference type="Proteomes" id="UP000807785"/>
    </source>
</evidence>
<evidence type="ECO:0000256" key="4">
    <source>
        <dbReference type="RuleBase" id="RU364078"/>
    </source>
</evidence>
<evidence type="ECO:0000259" key="5">
    <source>
        <dbReference type="Pfam" id="PF02441"/>
    </source>
</evidence>
<comment type="cofactor">
    <cofactor evidence="3">
        <name>FMN</name>
        <dbReference type="ChEBI" id="CHEBI:58210"/>
    </cofactor>
    <text evidence="3">Binds 1 FMN per subunit.</text>
</comment>
<evidence type="ECO:0000256" key="3">
    <source>
        <dbReference type="HAMAP-Rule" id="MF_02225"/>
    </source>
</evidence>
<protein>
    <recommendedName>
        <fullName evidence="3">Coenzyme A biosynthesis bifunctional protein CoaBC</fullName>
    </recommendedName>
    <alternativeName>
        <fullName evidence="3">DNA/pantothenate metabolism flavoprotein</fullName>
    </alternativeName>
    <alternativeName>
        <fullName evidence="3">Phosphopantothenoylcysteine synthetase/decarboxylase</fullName>
        <shortName evidence="3">PPCS-PPCDC</shortName>
    </alternativeName>
    <domain>
        <recommendedName>
            <fullName evidence="3">Phosphopantothenoylcysteine decarboxylase</fullName>
            <shortName evidence="3">PPC decarboxylase</shortName>
            <shortName evidence="3">PPC-DC</shortName>
            <ecNumber evidence="3">4.1.1.36</ecNumber>
        </recommendedName>
        <alternativeName>
            <fullName evidence="3">CoaC</fullName>
        </alternativeName>
    </domain>
    <domain>
        <recommendedName>
            <fullName evidence="3">Phosphopantothenate--cysteine ligase</fullName>
            <ecNumber evidence="3">6.3.2.5</ecNumber>
        </recommendedName>
        <alternativeName>
            <fullName evidence="3">CoaB</fullName>
        </alternativeName>
        <alternativeName>
            <fullName evidence="3">Phosphopantothenoylcysteine synthetase</fullName>
            <shortName evidence="3">PPC synthetase</shortName>
            <shortName evidence="3">PPC-S</shortName>
        </alternativeName>
    </domain>
</protein>
<feature type="binding site" evidence="3">
    <location>
        <position position="351"/>
    </location>
    <ligand>
        <name>CTP</name>
        <dbReference type="ChEBI" id="CHEBI:37563"/>
    </ligand>
</feature>
<comment type="function">
    <text evidence="3">Catalyzes two sequential steps in the biosynthesis of coenzyme A. In the first step cysteine is conjugated to 4'-phosphopantothenate to form 4-phosphopantothenoylcysteine. In the second step the latter compound is decarboxylated to form 4'-phosphopantotheine.</text>
</comment>
<keyword evidence="3" id="KW-0511">Multifunctional enzyme</keyword>
<reference evidence="7" key="1">
    <citation type="submission" date="2020-10" db="EMBL/GenBank/DDBJ databases">
        <title>Connecting structure to function with the recovery of over 1000 high-quality activated sludge metagenome-assembled genomes encoding full-length rRNA genes using long-read sequencing.</title>
        <authorList>
            <person name="Singleton C.M."/>
            <person name="Petriglieri F."/>
            <person name="Kristensen J.M."/>
            <person name="Kirkegaard R.H."/>
            <person name="Michaelsen T.Y."/>
            <person name="Andersen M.H."/>
            <person name="Karst S.M."/>
            <person name="Dueholm M.S."/>
            <person name="Nielsen P.H."/>
            <person name="Albertsen M."/>
        </authorList>
    </citation>
    <scope>NUCLEOTIDE SEQUENCE</scope>
    <source>
        <strain evidence="7">Bjer_18-Q3-R1-45_BAT3C.347</strain>
    </source>
</reference>
<evidence type="ECO:0000256" key="2">
    <source>
        <dbReference type="ARBA" id="ARBA00023239"/>
    </source>
</evidence>
<sequence>MNSPGSRRIVLGVTGGIAAYKAAELTRLLVKDGAEVHVVLTESGARFVGAVTYQALSGNRVWTDLWDPSIANNMAHIDLTRGAQAIVIAPASADFLAKLANGLADDLLTTLCLARPRAGIDGAQADCPLLVAPAMNRQMWESPATQRNIARLIEDGVFLLGPAAGDQACGEVGYGRMLESDELFGDVISHFQPKVLAGRRVLLTAGPTFEPIDPVRGITNSSSGKMGFALARAAHEAGALVTLVSGPVSLATPRGVARVDVQSARDMREAVMSRAQGSDVFIAVAAVADYRPAEMSQQKIKRSRELRTLNLEPNPDILAEVGALPSPPYCVGFAAESEKLEDHASAKRIAKNIPLIVGNLVQDGLGADDNRVVLFDDNGSTPLAPAPKLDLARQIVAHVARRIHPHR</sequence>
<feature type="binding site" evidence="3">
    <location>
        <position position="289"/>
    </location>
    <ligand>
        <name>CTP</name>
        <dbReference type="ChEBI" id="CHEBI:37563"/>
    </ligand>
</feature>
<dbReference type="EMBL" id="JADJEV010000003">
    <property type="protein sequence ID" value="MBK6972532.1"/>
    <property type="molecule type" value="Genomic_DNA"/>
</dbReference>
<feature type="binding site" evidence="3">
    <location>
        <position position="347"/>
    </location>
    <ligand>
        <name>CTP</name>
        <dbReference type="ChEBI" id="CHEBI:37563"/>
    </ligand>
</feature>
<dbReference type="PANTHER" id="PTHR14359">
    <property type="entry name" value="HOMO-OLIGOMERIC FLAVIN CONTAINING CYS DECARBOXYLASE FAMILY"/>
    <property type="match status" value="1"/>
</dbReference>
<keyword evidence="2 3" id="KW-0456">Lyase</keyword>
<feature type="binding site" evidence="3">
    <location>
        <position position="299"/>
    </location>
    <ligand>
        <name>CTP</name>
        <dbReference type="ChEBI" id="CHEBI:37563"/>
    </ligand>
</feature>
<dbReference type="EC" id="4.1.1.36" evidence="3"/>
<name>A0A9D7HK05_9PROT</name>
<feature type="domain" description="Flavoprotein" evidence="5">
    <location>
        <begin position="8"/>
        <end position="190"/>
    </location>
</feature>
<dbReference type="Gene3D" id="3.40.50.1950">
    <property type="entry name" value="Flavin prenyltransferase-like"/>
    <property type="match status" value="1"/>
</dbReference>
<dbReference type="InterPro" id="IPR003382">
    <property type="entry name" value="Flavoprotein"/>
</dbReference>
<comment type="caution">
    <text evidence="7">The sequence shown here is derived from an EMBL/GenBank/DDBJ whole genome shotgun (WGS) entry which is preliminary data.</text>
</comment>
<comment type="similarity">
    <text evidence="3 4">In the C-terminal section; belongs to the PPC synthetase family.</text>
</comment>
<dbReference type="InterPro" id="IPR005252">
    <property type="entry name" value="CoaBC"/>
</dbReference>
<keyword evidence="1 3" id="KW-0210">Decarboxylase</keyword>
<evidence type="ECO:0000313" key="7">
    <source>
        <dbReference type="EMBL" id="MBK6972532.1"/>
    </source>
</evidence>
<dbReference type="GO" id="GO:0071513">
    <property type="term" value="C:phosphopantothenoylcysteine decarboxylase complex"/>
    <property type="evidence" value="ECO:0007669"/>
    <property type="project" value="TreeGrafter"/>
</dbReference>
<dbReference type="PANTHER" id="PTHR14359:SF6">
    <property type="entry name" value="PHOSPHOPANTOTHENOYLCYSTEINE DECARBOXYLASE"/>
    <property type="match status" value="1"/>
</dbReference>
<comment type="cofactor">
    <cofactor evidence="3">
        <name>Mg(2+)</name>
        <dbReference type="ChEBI" id="CHEBI:18420"/>
    </cofactor>
</comment>
<dbReference type="Gene3D" id="3.40.50.10300">
    <property type="entry name" value="CoaB-like"/>
    <property type="match status" value="1"/>
</dbReference>
<comment type="similarity">
    <text evidence="3 4">In the N-terminal section; belongs to the HFCD (homo-oligomeric flavin containing Cys decarboxylase) superfamily.</text>
</comment>
<comment type="caution">
    <text evidence="3">Lacks conserved residue(s) required for the propagation of feature annotation.</text>
</comment>
<comment type="pathway">
    <text evidence="3 4">Cofactor biosynthesis; coenzyme A biosynthesis; CoA from (R)-pantothenate: step 2/5.</text>
</comment>
<proteinExistence type="inferred from homology"/>
<dbReference type="NCBIfam" id="TIGR00521">
    <property type="entry name" value="coaBC_dfp"/>
    <property type="match status" value="1"/>
</dbReference>
<dbReference type="GO" id="GO:0004633">
    <property type="term" value="F:phosphopantothenoylcysteine decarboxylase activity"/>
    <property type="evidence" value="ECO:0007669"/>
    <property type="project" value="UniProtKB-UniRule"/>
</dbReference>
<dbReference type="GO" id="GO:0015941">
    <property type="term" value="P:pantothenate catabolic process"/>
    <property type="evidence" value="ECO:0007669"/>
    <property type="project" value="InterPro"/>
</dbReference>
<feature type="domain" description="DNA/pantothenate metabolism flavoprotein C-terminal" evidence="6">
    <location>
        <begin position="196"/>
        <end position="401"/>
    </location>
</feature>
<evidence type="ECO:0000259" key="6">
    <source>
        <dbReference type="Pfam" id="PF04127"/>
    </source>
</evidence>
<feature type="active site" description="Proton donor" evidence="3">
    <location>
        <position position="169"/>
    </location>
</feature>
<dbReference type="InterPro" id="IPR036551">
    <property type="entry name" value="Flavin_trans-like"/>
</dbReference>
<evidence type="ECO:0000256" key="1">
    <source>
        <dbReference type="ARBA" id="ARBA00022793"/>
    </source>
</evidence>